<name>A0A5N4A1H3_PHOPY</name>
<evidence type="ECO:0008006" key="3">
    <source>
        <dbReference type="Google" id="ProtNLM"/>
    </source>
</evidence>
<protein>
    <recommendedName>
        <fullName evidence="3">Nuclease HARBI1</fullName>
    </recommendedName>
</protein>
<evidence type="ECO:0000313" key="1">
    <source>
        <dbReference type="EMBL" id="KAB0791118.1"/>
    </source>
</evidence>
<proteinExistence type="predicted"/>
<reference evidence="1 2" key="1">
    <citation type="journal article" date="2018" name="Elife">
        <title>Firefly genomes illuminate parallel origins of bioluminescence in beetles.</title>
        <authorList>
            <person name="Fallon T.R."/>
            <person name="Lower S.E."/>
            <person name="Chang C.H."/>
            <person name="Bessho-Uehara M."/>
            <person name="Martin G.J."/>
            <person name="Bewick A.J."/>
            <person name="Behringer M."/>
            <person name="Debat H.J."/>
            <person name="Wong I."/>
            <person name="Day J.C."/>
            <person name="Suvorov A."/>
            <person name="Silva C.J."/>
            <person name="Stanger-Hall K.F."/>
            <person name="Hall D.W."/>
            <person name="Schmitz R.J."/>
            <person name="Nelson D.R."/>
            <person name="Lewis S.M."/>
            <person name="Shigenobu S."/>
            <person name="Bybee S.M."/>
            <person name="Larracuente A.M."/>
            <person name="Oba Y."/>
            <person name="Weng J.K."/>
        </authorList>
    </citation>
    <scope>NUCLEOTIDE SEQUENCE [LARGE SCALE GENOMIC DNA]</scope>
    <source>
        <strain evidence="1">1611_PpyrPB1</strain>
        <tissue evidence="1">Whole body</tissue>
    </source>
</reference>
<keyword evidence="2" id="KW-1185">Reference proteome</keyword>
<dbReference type="Proteomes" id="UP000327044">
    <property type="component" value="Unassembled WGS sequence"/>
</dbReference>
<dbReference type="InParanoid" id="A0A5N4A1H3"/>
<sequence length="276" mass="31896">MWGYRVIVQKILQSSTLKELHSSHFGVNKCKSLARSYIRDSLALPEPETEHSSSSNLTDINQTPCVAESSVTEEHKHKSILIYEMDPNLAIFAITVLNGMAAAKLKAKRKKSRNCWVKQWVDKRDERGIMQMVNNELRVEDPEKFKNYIRMSKESFFKLLQRVEPHIAKINTNMRQSISARDKLMTTLRFLATGESYRNLMYSTRIHESTISLFIPEVCKCIYSVLKDEYLRLPRTQQPLGQQSGNHFSVRATSIRGEFLNYFNGPGAVEWQEAML</sequence>
<comment type="caution">
    <text evidence="1">The sequence shown here is derived from an EMBL/GenBank/DDBJ whole genome shotgun (WGS) entry which is preliminary data.</text>
</comment>
<dbReference type="EMBL" id="VVIM01000011">
    <property type="protein sequence ID" value="KAB0791118.1"/>
    <property type="molecule type" value="Genomic_DNA"/>
</dbReference>
<organism evidence="1 2">
    <name type="scientific">Photinus pyralis</name>
    <name type="common">Common eastern firefly</name>
    <name type="synonym">Lampyris pyralis</name>
    <dbReference type="NCBI Taxonomy" id="7054"/>
    <lineage>
        <taxon>Eukaryota</taxon>
        <taxon>Metazoa</taxon>
        <taxon>Ecdysozoa</taxon>
        <taxon>Arthropoda</taxon>
        <taxon>Hexapoda</taxon>
        <taxon>Insecta</taxon>
        <taxon>Pterygota</taxon>
        <taxon>Neoptera</taxon>
        <taxon>Endopterygota</taxon>
        <taxon>Coleoptera</taxon>
        <taxon>Polyphaga</taxon>
        <taxon>Elateriformia</taxon>
        <taxon>Elateroidea</taxon>
        <taxon>Lampyridae</taxon>
        <taxon>Lampyrinae</taxon>
        <taxon>Photinus</taxon>
    </lineage>
</organism>
<gene>
    <name evidence="1" type="ORF">PPYR_02918</name>
</gene>
<evidence type="ECO:0000313" key="2">
    <source>
        <dbReference type="Proteomes" id="UP000327044"/>
    </source>
</evidence>
<accession>A0A5N4A1H3</accession>
<dbReference type="AlphaFoldDB" id="A0A5N4A1H3"/>